<dbReference type="GO" id="GO:0005737">
    <property type="term" value="C:cytoplasm"/>
    <property type="evidence" value="ECO:0007669"/>
    <property type="project" value="TreeGrafter"/>
</dbReference>
<keyword evidence="2" id="KW-0143">Chaperone</keyword>
<keyword evidence="3" id="KW-0732">Signal</keyword>
<dbReference type="PANTHER" id="PTHR21431:SF0">
    <property type="entry name" value="PREFOLDIN SUBUNIT 6"/>
    <property type="match status" value="1"/>
</dbReference>
<evidence type="ECO:0000256" key="1">
    <source>
        <dbReference type="ARBA" id="ARBA00008045"/>
    </source>
</evidence>
<keyword evidence="5" id="KW-1185">Reference proteome</keyword>
<feature type="signal peptide" evidence="3">
    <location>
        <begin position="1"/>
        <end position="15"/>
    </location>
</feature>
<sequence>MVYITFNSLFMLLLCYQMRKKCTVQHGQNGLVLKELDLLKDDANVYKLIGPVRPRSMPMSARGSNTSQLN</sequence>
<evidence type="ECO:0000256" key="2">
    <source>
        <dbReference type="ARBA" id="ARBA00023186"/>
    </source>
</evidence>
<dbReference type="InterPro" id="IPR009053">
    <property type="entry name" value="Prefoldin"/>
</dbReference>
<dbReference type="PANTHER" id="PTHR21431">
    <property type="entry name" value="PREFOLDIN SUBUNIT 6"/>
    <property type="match status" value="1"/>
</dbReference>
<dbReference type="AlphaFoldDB" id="A0A445J554"/>
<proteinExistence type="inferred from homology"/>
<comment type="similarity">
    <text evidence="1">Belongs to the prefoldin subunit beta family.</text>
</comment>
<gene>
    <name evidence="4" type="ORF">D0Y65_025011</name>
</gene>
<dbReference type="GO" id="GO:0051131">
    <property type="term" value="P:chaperone-mediated protein complex assembly"/>
    <property type="evidence" value="ECO:0007669"/>
    <property type="project" value="TreeGrafter"/>
</dbReference>
<dbReference type="GO" id="GO:0006457">
    <property type="term" value="P:protein folding"/>
    <property type="evidence" value="ECO:0007669"/>
    <property type="project" value="TreeGrafter"/>
</dbReference>
<dbReference type="Proteomes" id="UP000289340">
    <property type="component" value="Chromosome 9"/>
</dbReference>
<dbReference type="SMR" id="A0A445J554"/>
<dbReference type="EMBL" id="QZWG01000009">
    <property type="protein sequence ID" value="RZB93439.1"/>
    <property type="molecule type" value="Genomic_DNA"/>
</dbReference>
<evidence type="ECO:0000313" key="4">
    <source>
        <dbReference type="EMBL" id="RZB93439.1"/>
    </source>
</evidence>
<dbReference type="GO" id="GO:0009409">
    <property type="term" value="P:response to cold"/>
    <property type="evidence" value="ECO:0007669"/>
    <property type="project" value="UniProtKB-ARBA"/>
</dbReference>
<protein>
    <submittedName>
        <fullName evidence="4">Uncharacterized protein</fullName>
    </submittedName>
</protein>
<name>A0A445J554_GLYSO</name>
<evidence type="ECO:0000256" key="3">
    <source>
        <dbReference type="SAM" id="SignalP"/>
    </source>
</evidence>
<accession>A0A445J554</accession>
<dbReference type="GO" id="GO:0016272">
    <property type="term" value="C:prefoldin complex"/>
    <property type="evidence" value="ECO:0007669"/>
    <property type="project" value="TreeGrafter"/>
</dbReference>
<reference evidence="4 5" key="1">
    <citation type="submission" date="2018-09" db="EMBL/GenBank/DDBJ databases">
        <title>A high-quality reference genome of wild soybean provides a powerful tool to mine soybean genomes.</title>
        <authorList>
            <person name="Xie M."/>
            <person name="Chung C.Y.L."/>
            <person name="Li M.-W."/>
            <person name="Wong F.-L."/>
            <person name="Chan T.-F."/>
            <person name="Lam H.-M."/>
        </authorList>
    </citation>
    <scope>NUCLEOTIDE SEQUENCE [LARGE SCALE GENOMIC DNA]</scope>
    <source>
        <strain evidence="5">cv. W05</strain>
        <tissue evidence="4">Hypocotyl of etiolated seedlings</tissue>
    </source>
</reference>
<organism evidence="4 5">
    <name type="scientific">Glycine soja</name>
    <name type="common">Wild soybean</name>
    <dbReference type="NCBI Taxonomy" id="3848"/>
    <lineage>
        <taxon>Eukaryota</taxon>
        <taxon>Viridiplantae</taxon>
        <taxon>Streptophyta</taxon>
        <taxon>Embryophyta</taxon>
        <taxon>Tracheophyta</taxon>
        <taxon>Spermatophyta</taxon>
        <taxon>Magnoliopsida</taxon>
        <taxon>eudicotyledons</taxon>
        <taxon>Gunneridae</taxon>
        <taxon>Pentapetalae</taxon>
        <taxon>rosids</taxon>
        <taxon>fabids</taxon>
        <taxon>Fabales</taxon>
        <taxon>Fabaceae</taxon>
        <taxon>Papilionoideae</taxon>
        <taxon>50 kb inversion clade</taxon>
        <taxon>NPAAA clade</taxon>
        <taxon>indigoferoid/millettioid clade</taxon>
        <taxon>Phaseoleae</taxon>
        <taxon>Glycine</taxon>
        <taxon>Glycine subgen. Soja</taxon>
    </lineage>
</organism>
<comment type="caution">
    <text evidence="4">The sequence shown here is derived from an EMBL/GenBank/DDBJ whole genome shotgun (WGS) entry which is preliminary data.</text>
</comment>
<feature type="chain" id="PRO_5018973086" evidence="3">
    <location>
        <begin position="16"/>
        <end position="70"/>
    </location>
</feature>
<dbReference type="Gene3D" id="1.10.287.370">
    <property type="match status" value="1"/>
</dbReference>
<evidence type="ECO:0000313" key="5">
    <source>
        <dbReference type="Proteomes" id="UP000289340"/>
    </source>
</evidence>
<dbReference type="SUPFAM" id="SSF46579">
    <property type="entry name" value="Prefoldin"/>
    <property type="match status" value="1"/>
</dbReference>
<dbReference type="GO" id="GO:0051087">
    <property type="term" value="F:protein-folding chaperone binding"/>
    <property type="evidence" value="ECO:0007669"/>
    <property type="project" value="TreeGrafter"/>
</dbReference>